<protein>
    <submittedName>
        <fullName evidence="2">Non-homologous end-joining DNA ligase</fullName>
        <ecNumber evidence="2">6.5.1.1</ecNumber>
    </submittedName>
</protein>
<keyword evidence="3" id="KW-1185">Reference proteome</keyword>
<evidence type="ECO:0000313" key="2">
    <source>
        <dbReference type="EMBL" id="MDA2807079.1"/>
    </source>
</evidence>
<evidence type="ECO:0000259" key="1">
    <source>
        <dbReference type="Pfam" id="PF21686"/>
    </source>
</evidence>
<evidence type="ECO:0000313" key="3">
    <source>
        <dbReference type="Proteomes" id="UP001165685"/>
    </source>
</evidence>
<feature type="domain" description="DNA ligase D polymerase" evidence="1">
    <location>
        <begin position="23"/>
        <end position="269"/>
    </location>
</feature>
<dbReference type="GO" id="GO:0003910">
    <property type="term" value="F:DNA ligase (ATP) activity"/>
    <property type="evidence" value="ECO:0007669"/>
    <property type="project" value="UniProtKB-EC"/>
</dbReference>
<dbReference type="Proteomes" id="UP001165685">
    <property type="component" value="Unassembled WGS sequence"/>
</dbReference>
<dbReference type="NCBIfam" id="TIGR02778">
    <property type="entry name" value="ligD_pol"/>
    <property type="match status" value="1"/>
</dbReference>
<dbReference type="PANTHER" id="PTHR42705:SF2">
    <property type="entry name" value="BIFUNCTIONAL NON-HOMOLOGOUS END JOINING PROTEIN LIGD"/>
    <property type="match status" value="1"/>
</dbReference>
<accession>A0ABT4TS36</accession>
<dbReference type="Pfam" id="PF21686">
    <property type="entry name" value="LigD_Prim-Pol"/>
    <property type="match status" value="1"/>
</dbReference>
<reference evidence="2" key="1">
    <citation type="submission" date="2023-01" db="EMBL/GenBank/DDBJ databases">
        <title>Draft genome sequence of Nocardiopsis sp. LSu2-4 isolated from halophytes.</title>
        <authorList>
            <person name="Duangmal K."/>
            <person name="Chantavorakit T."/>
        </authorList>
    </citation>
    <scope>NUCLEOTIDE SEQUENCE</scope>
    <source>
        <strain evidence="2">LSu2-4</strain>
    </source>
</reference>
<dbReference type="InterPro" id="IPR014145">
    <property type="entry name" value="LigD_pol_dom"/>
</dbReference>
<dbReference type="EMBL" id="JAQFWP010000046">
    <property type="protein sequence ID" value="MDA2807079.1"/>
    <property type="molecule type" value="Genomic_DNA"/>
</dbReference>
<dbReference type="EC" id="6.5.1.1" evidence="2"/>
<proteinExistence type="predicted"/>
<dbReference type="Gene3D" id="3.90.920.10">
    <property type="entry name" value="DNA primase, PRIM domain"/>
    <property type="match status" value="1"/>
</dbReference>
<dbReference type="PANTHER" id="PTHR42705">
    <property type="entry name" value="BIFUNCTIONAL NON-HOMOLOGOUS END JOINING PROTEIN LIGD"/>
    <property type="match status" value="1"/>
</dbReference>
<keyword evidence="2" id="KW-0436">Ligase</keyword>
<dbReference type="CDD" id="cd04861">
    <property type="entry name" value="LigD_Pol_like"/>
    <property type="match status" value="1"/>
</dbReference>
<dbReference type="InterPro" id="IPR052171">
    <property type="entry name" value="NHEJ_LigD"/>
</dbReference>
<comment type="caution">
    <text evidence="2">The sequence shown here is derived from an EMBL/GenBank/DDBJ whole genome shotgun (WGS) entry which is preliminary data.</text>
</comment>
<gene>
    <name evidence="2" type="primary">ligD</name>
    <name evidence="2" type="ORF">O4U47_21420</name>
</gene>
<name>A0ABT4TS36_9ACTN</name>
<organism evidence="2 3">
    <name type="scientific">Nocardiopsis suaedae</name>
    <dbReference type="NCBI Taxonomy" id="3018444"/>
    <lineage>
        <taxon>Bacteria</taxon>
        <taxon>Bacillati</taxon>
        <taxon>Actinomycetota</taxon>
        <taxon>Actinomycetes</taxon>
        <taxon>Streptosporangiales</taxon>
        <taxon>Nocardiopsidaceae</taxon>
        <taxon>Nocardiopsis</taxon>
    </lineage>
</organism>
<dbReference type="RefSeq" id="WP_270679710.1">
    <property type="nucleotide sequence ID" value="NZ_JAQFWP010000046.1"/>
</dbReference>
<sequence length="299" mass="33170">MGARTLPEVHHADKELFEPGGPTKGELVDHCLRVAARMLPHLRDRPLAVQRWPEGIEGDGGFFVKNRWAGTPDWVPSAQVPRESGGEAEMVLCQDRATLVWLCGQDAFPLHIWMSRADLPRTPDRIVFDLDPSRAGDFAGVCAAARDVREEVEALGLAAFVMTTGSRGLHVVCPIDRRADTDRVKAFARTVAERVAARRPKELTTAVRKEKRRGRVFIDYLRNGYAQLAVAPYSVRARPGAPVAAPVAWDELDGLRSAARWTVRGFAERDGVDPWKGFREHARSPDAAISRLEKAERQG</sequence>